<keyword evidence="1" id="KW-1133">Transmembrane helix</keyword>
<keyword evidence="3" id="KW-1185">Reference proteome</keyword>
<organism evidence="2 3">
    <name type="scientific">Domibacillus epiphyticus</name>
    <dbReference type="NCBI Taxonomy" id="1714355"/>
    <lineage>
        <taxon>Bacteria</taxon>
        <taxon>Bacillati</taxon>
        <taxon>Bacillota</taxon>
        <taxon>Bacilli</taxon>
        <taxon>Bacillales</taxon>
        <taxon>Bacillaceae</taxon>
        <taxon>Domibacillus</taxon>
    </lineage>
</organism>
<evidence type="ECO:0000313" key="3">
    <source>
        <dbReference type="Proteomes" id="UP000188613"/>
    </source>
</evidence>
<protein>
    <recommendedName>
        <fullName evidence="4">DNA-directed RNA polymerase subunit beta</fullName>
    </recommendedName>
</protein>
<dbReference type="AlphaFoldDB" id="A0A1V2A6Z2"/>
<dbReference type="STRING" id="1714355.BTO28_11180"/>
<evidence type="ECO:0000256" key="1">
    <source>
        <dbReference type="SAM" id="Phobius"/>
    </source>
</evidence>
<evidence type="ECO:0000313" key="2">
    <source>
        <dbReference type="EMBL" id="OMP66604.1"/>
    </source>
</evidence>
<keyword evidence="1" id="KW-0812">Transmembrane</keyword>
<reference evidence="2 3" key="1">
    <citation type="submission" date="2016-12" db="EMBL/GenBank/DDBJ databases">
        <title>Domibacillus sp. SAB 38T whole genome sequencing.</title>
        <authorList>
            <person name="Verma A."/>
            <person name="Ojha A.K."/>
            <person name="Krishnamurthi S."/>
        </authorList>
    </citation>
    <scope>NUCLEOTIDE SEQUENCE [LARGE SCALE GENOMIC DNA]</scope>
    <source>
        <strain evidence="2 3">SAB 38</strain>
    </source>
</reference>
<dbReference type="EMBL" id="MSFI01000019">
    <property type="protein sequence ID" value="OMP66604.1"/>
    <property type="molecule type" value="Genomic_DNA"/>
</dbReference>
<name>A0A1V2A6Z2_9BACI</name>
<dbReference type="RefSeq" id="WP_076766261.1">
    <property type="nucleotide sequence ID" value="NZ_MSFI01000019.1"/>
</dbReference>
<accession>A0A1V2A6Z2</accession>
<evidence type="ECO:0008006" key="4">
    <source>
        <dbReference type="Google" id="ProtNLM"/>
    </source>
</evidence>
<dbReference type="InterPro" id="IPR024596">
    <property type="entry name" value="RNApol_su_b/EpuA"/>
</dbReference>
<sequence length="67" mass="7742">MTEQRKRRKETRLTPLGRFMLTWFFIVITALTGALIGYSLIGTGNPIDVFLPDTWIHLFDVVVKSLF</sequence>
<feature type="transmembrane region" description="Helical" evidence="1">
    <location>
        <begin position="21"/>
        <end position="41"/>
    </location>
</feature>
<dbReference type="Proteomes" id="UP000188613">
    <property type="component" value="Unassembled WGS sequence"/>
</dbReference>
<dbReference type="Pfam" id="PF11772">
    <property type="entry name" value="EpuA"/>
    <property type="match status" value="1"/>
</dbReference>
<comment type="caution">
    <text evidence="2">The sequence shown here is derived from an EMBL/GenBank/DDBJ whole genome shotgun (WGS) entry which is preliminary data.</text>
</comment>
<proteinExistence type="predicted"/>
<gene>
    <name evidence="2" type="ORF">BTO28_11180</name>
</gene>
<keyword evidence="1" id="KW-0472">Membrane</keyword>